<sequence>MEGERVVIYIDGGNIYRALFKEAIVKGTRIPAFVSTGQKVDYNKFVQFLAGNRKFEDKKYYIGIIRDFDKSEKSKKMVQAQQKFLSGLENDGFNIQRGKIVYDHKIREKGVDVKMAIDLVIGCFENKYDTAIIVSSDTDLIPAIKYAQSKGKNIEYVGFSNHTSLAMIKECDNQRILGEIELAGFIS</sequence>
<dbReference type="Pfam" id="PF01936">
    <property type="entry name" value="NYN"/>
    <property type="match status" value="1"/>
</dbReference>
<evidence type="ECO:0000259" key="1">
    <source>
        <dbReference type="Pfam" id="PF01936"/>
    </source>
</evidence>
<accession>A0A1F6WPQ2</accession>
<organism evidence="2 3">
    <name type="scientific">Candidatus Nomurabacteria bacterium RIFCSPLOWO2_01_FULL_33_17</name>
    <dbReference type="NCBI Taxonomy" id="1801764"/>
    <lineage>
        <taxon>Bacteria</taxon>
        <taxon>Candidatus Nomuraibacteriota</taxon>
    </lineage>
</organism>
<dbReference type="AlphaFoldDB" id="A0A1F6WPQ2"/>
<reference evidence="2 3" key="1">
    <citation type="journal article" date="2016" name="Nat. Commun.">
        <title>Thousands of microbial genomes shed light on interconnected biogeochemical processes in an aquifer system.</title>
        <authorList>
            <person name="Anantharaman K."/>
            <person name="Brown C.T."/>
            <person name="Hug L.A."/>
            <person name="Sharon I."/>
            <person name="Castelle C.J."/>
            <person name="Probst A.J."/>
            <person name="Thomas B.C."/>
            <person name="Singh A."/>
            <person name="Wilkins M.J."/>
            <person name="Karaoz U."/>
            <person name="Brodie E.L."/>
            <person name="Williams K.H."/>
            <person name="Hubbard S.S."/>
            <person name="Banfield J.F."/>
        </authorList>
    </citation>
    <scope>NUCLEOTIDE SEQUENCE [LARGE SCALE GENOMIC DNA]</scope>
</reference>
<dbReference type="GO" id="GO:0004540">
    <property type="term" value="F:RNA nuclease activity"/>
    <property type="evidence" value="ECO:0007669"/>
    <property type="project" value="InterPro"/>
</dbReference>
<proteinExistence type="predicted"/>
<dbReference type="PANTHER" id="PTHR35458:SF8">
    <property type="entry name" value="SLR0650 PROTEIN"/>
    <property type="match status" value="1"/>
</dbReference>
<protein>
    <recommendedName>
        <fullName evidence="1">NYN domain-containing protein</fullName>
    </recommendedName>
</protein>
<dbReference type="CDD" id="cd10911">
    <property type="entry name" value="PIN_LabA"/>
    <property type="match status" value="1"/>
</dbReference>
<dbReference type="InterPro" id="IPR047140">
    <property type="entry name" value="LabA"/>
</dbReference>
<dbReference type="Proteomes" id="UP000178184">
    <property type="component" value="Unassembled WGS sequence"/>
</dbReference>
<evidence type="ECO:0000313" key="2">
    <source>
        <dbReference type="EMBL" id="OGI83892.1"/>
    </source>
</evidence>
<dbReference type="InterPro" id="IPR021139">
    <property type="entry name" value="NYN"/>
</dbReference>
<feature type="domain" description="NYN" evidence="1">
    <location>
        <begin position="5"/>
        <end position="173"/>
    </location>
</feature>
<comment type="caution">
    <text evidence="2">The sequence shown here is derived from an EMBL/GenBank/DDBJ whole genome shotgun (WGS) entry which is preliminary data.</text>
</comment>
<dbReference type="STRING" id="1801764.A2903_00950"/>
<dbReference type="EMBL" id="MFUO01000017">
    <property type="protein sequence ID" value="OGI83892.1"/>
    <property type="molecule type" value="Genomic_DNA"/>
</dbReference>
<name>A0A1F6WPQ2_9BACT</name>
<dbReference type="PANTHER" id="PTHR35458">
    <property type="entry name" value="SLR0755 PROTEIN"/>
    <property type="match status" value="1"/>
</dbReference>
<gene>
    <name evidence="2" type="ORF">A2903_00950</name>
</gene>
<dbReference type="Gene3D" id="3.40.50.1010">
    <property type="entry name" value="5'-nuclease"/>
    <property type="match status" value="1"/>
</dbReference>
<evidence type="ECO:0000313" key="3">
    <source>
        <dbReference type="Proteomes" id="UP000178184"/>
    </source>
</evidence>